<dbReference type="Pfam" id="PF01555">
    <property type="entry name" value="N6_N4_Mtase"/>
    <property type="match status" value="1"/>
</dbReference>
<evidence type="ECO:0000259" key="3">
    <source>
        <dbReference type="Pfam" id="PF01555"/>
    </source>
</evidence>
<dbReference type="InterPro" id="IPR002941">
    <property type="entry name" value="DNA_methylase_N4/N6"/>
</dbReference>
<name>A0A3U7JV58_SALET</name>
<protein>
    <submittedName>
        <fullName evidence="4">Site-specific DNA-methyltransferase</fullName>
    </submittedName>
</protein>
<dbReference type="InterPro" id="IPR029063">
    <property type="entry name" value="SAM-dependent_MTases_sf"/>
</dbReference>
<evidence type="ECO:0000313" key="5">
    <source>
        <dbReference type="EMBL" id="HAB2179857.1"/>
    </source>
</evidence>
<reference evidence="6" key="2">
    <citation type="journal article" date="2015" name="Genome Announc.">
        <title>Draft Genome Sequence of Salmonella enterica subsp. enterica Serovar Give, Isolated from an Imported Chili Powder Product.</title>
        <authorList>
            <person name="Wang H."/>
            <person name="Chen Y."/>
            <person name="Ayers S."/>
            <person name="Melka D."/>
            <person name="Laasri A."/>
            <person name="Payne J.S."/>
            <person name="Zheng J."/>
            <person name="Son I."/>
            <person name="Timme R."/>
            <person name="Kastanis G."/>
            <person name="Hammack T.S."/>
            <person name="Strain E."/>
            <person name="Allard M.W."/>
            <person name="Evans P.S."/>
            <person name="Brown E.W."/>
        </authorList>
    </citation>
    <scope>NUCLEOTIDE SEQUENCE</scope>
    <source>
        <strain evidence="6">CFSAN012622</strain>
    </source>
</reference>
<dbReference type="AlphaFoldDB" id="A0A3U7JV58"/>
<dbReference type="EMBL" id="DAAFZQ010000003">
    <property type="protein sequence ID" value="HAB2179857.1"/>
    <property type="molecule type" value="Genomic_DNA"/>
</dbReference>
<dbReference type="EMBL" id="DAAFYW010000001">
    <property type="protein sequence ID" value="HAB2075567.1"/>
    <property type="molecule type" value="Genomic_DNA"/>
</dbReference>
<accession>A0A3U7JV58</accession>
<evidence type="ECO:0000256" key="2">
    <source>
        <dbReference type="ARBA" id="ARBA00022679"/>
    </source>
</evidence>
<reference evidence="4" key="3">
    <citation type="journal article" date="2018" name="Genome Biol.">
        <title>SKESA: strategic k-mer extension for scrupulous assemblies.</title>
        <authorList>
            <person name="Souvorov A."/>
            <person name="Agarwala R."/>
            <person name="Lipman D.J."/>
        </authorList>
    </citation>
    <scope>NUCLEOTIDE SEQUENCE</scope>
    <source>
        <strain evidence="4">Salmonella enterica</strain>
    </source>
</reference>
<sequence length="1105" mass="128449">MSKYNELVKKLKEIFQIDRPELDFGIYRILNARADEINDYLENKLKIKIQSSLMDAGNANKAELEQQLHLAIKAATDAGFEPAQSPKVKELKKQLMSMATGANEHENTVFSHLLTFFSRYYDNGDFISKRRYKGNTYAIPYAGEEVMLHWANKDQYYIKSGENFSNYTFKLTDGRKVSFRLLAADTAKDNRKENNTDRRFKLIEPHVRTILDKDGDEYEQSYEPVEEIKSTSIVDGKTVESAELIIHFEYKAVTKGTKQDALVQSAISTILENKTVQQHWAELTKRAPTEKNPSRTELERHLNTYTQRNTADYFIHKDLGVFLKNELDFYIKNEVMNLDNVQNAEVFSNIERQLRMIQCLRNVAMDLITFLAQLENFQKKLWTKKKFVIQSDYCLTLDLVPAKFYKSILNNEKQINEWRGIYSIQSESVNIDFLHENKFLVIDTSNFDDEFKRNLLNSLEKIDDLCNGLLLHTDNYHGLNLIQKKFDNKIKCVYLDPPYNTDVSAIPYKNNYRHSSWATMMNDRLALVQKTMTPASACYISIDKNERDSLVGVMNQVFGEDNKAEELIWIQNTNDGRAKTFSTNHEYIEVYAKDIKAAEEDYSLFREPKPGFEQVMHLIAELNPDFPSVCHIENKLKELYKNNKNSFKKRVEAEGLDYTQEKRNDPWNGVYQYKFAEYRDQEGTYVEEEKAREKNAKIWVFRESDWTIMEADQKQSGTTKDPSHPNYRYYRPYHPVTGKPVAMPSRGWKGTQYIDPKYPKRNSWESLMNDHRLACGPDETKVPQQKRFLHEVETNVAKSIIVDYSDGEKETTNLFGVKGIFLAPKHTNFVSKFVRQATSQGSYVLDIFGGSGSTAGAVIECNRADNLDRKFILMETNTYIDSTILPRIKKTVFASKWRNGKPESNDGISLCLKFQRLESYEDTLNNLELKKPKVDLFDNNPEFKEDYLLNYMLEVDSRSSLLSTDDFRNPFDYMMKIAVDSAGAYEEHKIDLVETFNYLIGLHVNSIESNVDRGYVRVEGTLPTGEHTLILWRDCDKIGYEELNKYANRFDLYAKEKTFDVIYINGDHNLPTAFTVDEEDGEIVRSLKIRQIEPEFLNLMFAEEA</sequence>
<reference evidence="4" key="4">
    <citation type="submission" date="2019-10" db="EMBL/GenBank/DDBJ databases">
        <authorList>
            <consortium name="NCBI Pathogen Detection Project"/>
        </authorList>
    </citation>
    <scope>NUCLEOTIDE SEQUENCE</scope>
    <source>
        <strain evidence="4">Salmonella enterica</strain>
    </source>
</reference>
<dbReference type="REBASE" id="125127">
    <property type="entry name" value="M.Sen12622ORFCP"/>
</dbReference>
<dbReference type="GO" id="GO:0032259">
    <property type="term" value="P:methylation"/>
    <property type="evidence" value="ECO:0007669"/>
    <property type="project" value="UniProtKB-KW"/>
</dbReference>
<dbReference type="GO" id="GO:0008170">
    <property type="term" value="F:N-methyltransferase activity"/>
    <property type="evidence" value="ECO:0007669"/>
    <property type="project" value="InterPro"/>
</dbReference>
<dbReference type="SUPFAM" id="SSF53335">
    <property type="entry name" value="S-adenosyl-L-methionine-dependent methyltransferases"/>
    <property type="match status" value="1"/>
</dbReference>
<dbReference type="GO" id="GO:0003677">
    <property type="term" value="F:DNA binding"/>
    <property type="evidence" value="ECO:0007669"/>
    <property type="project" value="InterPro"/>
</dbReference>
<gene>
    <name evidence="4" type="ORF">GB173_01765</name>
    <name evidence="5" type="ORF">GB201_05985</name>
    <name evidence="6" type="ORF">GJ28_19000</name>
</gene>
<feature type="domain" description="DNA methylase N-4/N-6" evidence="3">
    <location>
        <begin position="490"/>
        <end position="878"/>
    </location>
</feature>
<proteinExistence type="predicted"/>
<evidence type="ECO:0000256" key="1">
    <source>
        <dbReference type="ARBA" id="ARBA00022603"/>
    </source>
</evidence>
<dbReference type="EMBL" id="CP075037">
    <property type="protein sequence ID" value="QVX98453.1"/>
    <property type="molecule type" value="Genomic_DNA"/>
</dbReference>
<keyword evidence="1 4" id="KW-0489">Methyltransferase</keyword>
<dbReference type="Gene3D" id="3.40.50.150">
    <property type="entry name" value="Vaccinia Virus protein VP39"/>
    <property type="match status" value="1"/>
</dbReference>
<evidence type="ECO:0000313" key="4">
    <source>
        <dbReference type="EMBL" id="HAB2075567.1"/>
    </source>
</evidence>
<reference evidence="6" key="1">
    <citation type="submission" date="2014-06" db="EMBL/GenBank/DDBJ databases">
        <authorList>
            <person name="Strain E.A."/>
            <person name="Allard M.W."/>
            <person name="Payne J.S."/>
            <person name="Evans P.S."/>
            <person name="Timme R."/>
        </authorList>
    </citation>
    <scope>NUCLEOTIDE SEQUENCE</scope>
    <source>
        <strain evidence="6">CFSAN012622</strain>
    </source>
</reference>
<keyword evidence="2 4" id="KW-0808">Transferase</keyword>
<dbReference type="RefSeq" id="WP_000049831.1">
    <property type="nucleotide sequence ID" value="NZ_CP075037.1"/>
</dbReference>
<evidence type="ECO:0000313" key="6">
    <source>
        <dbReference type="EMBL" id="QVX98453.1"/>
    </source>
</evidence>
<reference evidence="6" key="5">
    <citation type="submission" date="2021-05" db="EMBL/GenBank/DDBJ databases">
        <title>Whole genome PacBio Sequel sequence of Salmonella enterica subsp. enterica.</title>
        <authorList>
            <person name="Hoffmann M."/>
            <person name="Balkey M."/>
            <person name="Luo Y."/>
        </authorList>
    </citation>
    <scope>NUCLEOTIDE SEQUENCE</scope>
    <source>
        <strain evidence="6">CFSAN012622</strain>
    </source>
</reference>
<organism evidence="4">
    <name type="scientific">Salmonella enterica subsp. enterica serovar Give</name>
    <dbReference type="NCBI Taxonomy" id="46626"/>
    <lineage>
        <taxon>Bacteria</taxon>
        <taxon>Pseudomonadati</taxon>
        <taxon>Pseudomonadota</taxon>
        <taxon>Gammaproteobacteria</taxon>
        <taxon>Enterobacterales</taxon>
        <taxon>Enterobacteriaceae</taxon>
        <taxon>Salmonella</taxon>
    </lineage>
</organism>